<dbReference type="Pfam" id="PF24827">
    <property type="entry name" value="AstE_AspA_cat"/>
    <property type="match status" value="1"/>
</dbReference>
<keyword evidence="2" id="KW-0479">Metal-binding</keyword>
<dbReference type="PANTHER" id="PTHR37326:SF1">
    <property type="entry name" value="BLL3975 PROTEIN"/>
    <property type="match status" value="1"/>
</dbReference>
<dbReference type="CDD" id="cd06250">
    <property type="entry name" value="M14_PaAOTO_like"/>
    <property type="match status" value="1"/>
</dbReference>
<accession>A0ABU9BZZ7</accession>
<evidence type="ECO:0000256" key="3">
    <source>
        <dbReference type="ARBA" id="ARBA00022801"/>
    </source>
</evidence>
<proteinExistence type="predicted"/>
<dbReference type="PANTHER" id="PTHR37326">
    <property type="entry name" value="BLL3975 PROTEIN"/>
    <property type="match status" value="1"/>
</dbReference>
<dbReference type="InterPro" id="IPR055438">
    <property type="entry name" value="AstE_AspA_cat"/>
</dbReference>
<evidence type="ECO:0000259" key="5">
    <source>
        <dbReference type="Pfam" id="PF24827"/>
    </source>
</evidence>
<evidence type="ECO:0000313" key="7">
    <source>
        <dbReference type="Proteomes" id="UP001379945"/>
    </source>
</evidence>
<name>A0ABU9BZZ7_9BURK</name>
<dbReference type="Proteomes" id="UP001379945">
    <property type="component" value="Unassembled WGS sequence"/>
</dbReference>
<comment type="cofactor">
    <cofactor evidence="1">
        <name>Zn(2+)</name>
        <dbReference type="ChEBI" id="CHEBI:29105"/>
    </cofactor>
</comment>
<organism evidence="6 7">
    <name type="scientific">Ideonella margarita</name>
    <dbReference type="NCBI Taxonomy" id="2984191"/>
    <lineage>
        <taxon>Bacteria</taxon>
        <taxon>Pseudomonadati</taxon>
        <taxon>Pseudomonadota</taxon>
        <taxon>Betaproteobacteria</taxon>
        <taxon>Burkholderiales</taxon>
        <taxon>Sphaerotilaceae</taxon>
        <taxon>Ideonella</taxon>
    </lineage>
</organism>
<comment type="caution">
    <text evidence="6">The sequence shown here is derived from an EMBL/GenBank/DDBJ whole genome shotgun (WGS) entry which is preliminary data.</text>
</comment>
<dbReference type="Gene3D" id="3.40.630.10">
    <property type="entry name" value="Zn peptidases"/>
    <property type="match status" value="1"/>
</dbReference>
<evidence type="ECO:0000256" key="2">
    <source>
        <dbReference type="ARBA" id="ARBA00022723"/>
    </source>
</evidence>
<keyword evidence="4" id="KW-0862">Zinc</keyword>
<sequence>MLTRTHVLTAASPGTRRELTSLHFGTAASGPKAYVQASLHADEVPAMLVAHHLRQRLQQLETQGRVLGEIVLLPAANPVGLSQRLLQQPFGRFELGSGENFNRHYPDLVAAVADEVEGQLTGDAAANIATVRRALRSACAALPATTELQSLRRQLLTLAVDADTLIDLHCDNEAVLHLYTTTPLWPQVAPLAAALGAPLTLLATRSGDEPFDEACSMIWSRLSEALAERDPDADALPEACVAMTVELRGEADVQHDTASNDAEALLRYLAWRGHLRLDADTRIDQAGANPPAPDATRASRPLAGSMPVVAPHAGVWVPVARLGDEVRAGQPVAELIDPVSGRTSVLRSPVAGLLYARDNRRFVQAGQRVAKVAGHQALRQGKLLSA</sequence>
<protein>
    <submittedName>
        <fullName evidence="6">Succinylglutamate desuccinylase/aspartoacylase family protein</fullName>
    </submittedName>
</protein>
<keyword evidence="7" id="KW-1185">Reference proteome</keyword>
<evidence type="ECO:0000256" key="4">
    <source>
        <dbReference type="ARBA" id="ARBA00022833"/>
    </source>
</evidence>
<evidence type="ECO:0000313" key="6">
    <source>
        <dbReference type="EMBL" id="MEK8045164.1"/>
    </source>
</evidence>
<gene>
    <name evidence="6" type="ORF">AACH00_02240</name>
</gene>
<dbReference type="SUPFAM" id="SSF53187">
    <property type="entry name" value="Zn-dependent exopeptidases"/>
    <property type="match status" value="1"/>
</dbReference>
<dbReference type="RefSeq" id="WP_341397309.1">
    <property type="nucleotide sequence ID" value="NZ_JBBUTI010000001.1"/>
</dbReference>
<evidence type="ECO:0000256" key="1">
    <source>
        <dbReference type="ARBA" id="ARBA00001947"/>
    </source>
</evidence>
<reference evidence="6 7" key="1">
    <citation type="submission" date="2024-04" db="EMBL/GenBank/DDBJ databases">
        <title>Novel species of the genus Ideonella isolated from streams.</title>
        <authorList>
            <person name="Lu H."/>
        </authorList>
    </citation>
    <scope>NUCLEOTIDE SEQUENCE [LARGE SCALE GENOMIC DNA]</scope>
    <source>
        <strain evidence="6 7">LYT19W</strain>
    </source>
</reference>
<keyword evidence="3" id="KW-0378">Hydrolase</keyword>
<feature type="domain" description="Succinylglutamate desuccinylase/Aspartoacylase catalytic" evidence="5">
    <location>
        <begin position="30"/>
        <end position="270"/>
    </location>
</feature>
<dbReference type="InterPro" id="IPR053138">
    <property type="entry name" value="N-alpha-Ac-DABA_deacetylase"/>
</dbReference>
<dbReference type="EMBL" id="JBBUTI010000001">
    <property type="protein sequence ID" value="MEK8045164.1"/>
    <property type="molecule type" value="Genomic_DNA"/>
</dbReference>